<proteinExistence type="predicted"/>
<sequence length="263" mass="29616">MKLESFDSQSLVRATATMSSSQSQQQQQFHLDSSSVIKTAPPGRGQQQQQQQQHDFSPKSEPIDLAPLSQPSLQDLSKMQPIEQYYSMPSYSRVYTDYAAIGLAQGQTSIITAPSSATPLYYPTVFQGAVTAHEWQRPMEHYQQYQQQQQRASALQYPQEVPQPQQQQQQQPQPQPQQQQQQETRVYKTAVEMPSPVDSGIGADLSLIATKSEDFYAATEVLHGIQSATSDRTERSLSHRDSPVVIPKLFVFVLAKSSQRKRN</sequence>
<reference evidence="3" key="1">
    <citation type="submission" date="2017-02" db="UniProtKB">
        <authorList>
            <consortium name="WormBaseParasite"/>
        </authorList>
    </citation>
    <scope>IDENTIFICATION</scope>
</reference>
<keyword evidence="2" id="KW-1185">Reference proteome</keyword>
<dbReference type="STRING" id="1147741.A0A0R3RMH9"/>
<protein>
    <submittedName>
        <fullName evidence="3">Protein grainyhead</fullName>
    </submittedName>
</protein>
<feature type="region of interest" description="Disordered" evidence="1">
    <location>
        <begin position="143"/>
        <end position="186"/>
    </location>
</feature>
<evidence type="ECO:0000256" key="1">
    <source>
        <dbReference type="SAM" id="MobiDB-lite"/>
    </source>
</evidence>
<evidence type="ECO:0000313" key="3">
    <source>
        <dbReference type="WBParaSite" id="EEL_0000268901-mRNA-1"/>
    </source>
</evidence>
<dbReference type="AlphaFoldDB" id="A0A0R3RMH9"/>
<feature type="compositionally biased region" description="Low complexity" evidence="1">
    <location>
        <begin position="19"/>
        <end position="28"/>
    </location>
</feature>
<feature type="compositionally biased region" description="Low complexity" evidence="1">
    <location>
        <begin position="162"/>
        <end position="182"/>
    </location>
</feature>
<feature type="compositionally biased region" description="Polar residues" evidence="1">
    <location>
        <begin position="1"/>
        <end position="18"/>
    </location>
</feature>
<evidence type="ECO:0000313" key="2">
    <source>
        <dbReference type="Proteomes" id="UP000050640"/>
    </source>
</evidence>
<accession>A0A0R3RMH9</accession>
<organism evidence="2 3">
    <name type="scientific">Elaeophora elaphi</name>
    <dbReference type="NCBI Taxonomy" id="1147741"/>
    <lineage>
        <taxon>Eukaryota</taxon>
        <taxon>Metazoa</taxon>
        <taxon>Ecdysozoa</taxon>
        <taxon>Nematoda</taxon>
        <taxon>Chromadorea</taxon>
        <taxon>Rhabditida</taxon>
        <taxon>Spirurina</taxon>
        <taxon>Spiruromorpha</taxon>
        <taxon>Filarioidea</taxon>
        <taxon>Onchocercidae</taxon>
        <taxon>Elaeophora</taxon>
    </lineage>
</organism>
<feature type="region of interest" description="Disordered" evidence="1">
    <location>
        <begin position="1"/>
        <end position="76"/>
    </location>
</feature>
<dbReference type="WBParaSite" id="EEL_0000268901-mRNA-1">
    <property type="protein sequence ID" value="EEL_0000268901-mRNA-1"/>
    <property type="gene ID" value="EEL_0000268901"/>
</dbReference>
<name>A0A0R3RMH9_9BILA</name>
<dbReference type="Proteomes" id="UP000050640">
    <property type="component" value="Unplaced"/>
</dbReference>